<dbReference type="Proteomes" id="UP000507222">
    <property type="component" value="Unassembled WGS sequence"/>
</dbReference>
<reference evidence="1 2" key="1">
    <citation type="submission" date="2020-05" db="EMBL/GenBank/DDBJ databases">
        <authorList>
            <person name="Campoy J."/>
            <person name="Schneeberger K."/>
            <person name="Spophaly S."/>
        </authorList>
    </citation>
    <scope>NUCLEOTIDE SEQUENCE [LARGE SCALE GENOMIC DNA]</scope>
    <source>
        <strain evidence="1">PruArmRojPasFocal</strain>
    </source>
</reference>
<proteinExistence type="predicted"/>
<dbReference type="EMBL" id="CAEKDK010000007">
    <property type="protein sequence ID" value="CAB4286558.1"/>
    <property type="molecule type" value="Genomic_DNA"/>
</dbReference>
<accession>A0A6J5VKS8</accession>
<gene>
    <name evidence="1" type="ORF">CURHAP_LOCUS44010</name>
</gene>
<dbReference type="AlphaFoldDB" id="A0A6J5VKS8"/>
<name>A0A6J5VKS8_PRUAR</name>
<sequence>MDLAPLFLDNCSYPHFWSRQSYILVYVMDIYRSQKQIEMLESMKKSGGNKLQKILRYSKCSDGICKATH</sequence>
<evidence type="ECO:0000313" key="2">
    <source>
        <dbReference type="Proteomes" id="UP000507222"/>
    </source>
</evidence>
<evidence type="ECO:0000313" key="1">
    <source>
        <dbReference type="EMBL" id="CAB4286558.1"/>
    </source>
</evidence>
<protein>
    <submittedName>
        <fullName evidence="1">Uncharacterized protein</fullName>
    </submittedName>
</protein>
<organism evidence="1 2">
    <name type="scientific">Prunus armeniaca</name>
    <name type="common">Apricot</name>
    <name type="synonym">Armeniaca vulgaris</name>
    <dbReference type="NCBI Taxonomy" id="36596"/>
    <lineage>
        <taxon>Eukaryota</taxon>
        <taxon>Viridiplantae</taxon>
        <taxon>Streptophyta</taxon>
        <taxon>Embryophyta</taxon>
        <taxon>Tracheophyta</taxon>
        <taxon>Spermatophyta</taxon>
        <taxon>Magnoliopsida</taxon>
        <taxon>eudicotyledons</taxon>
        <taxon>Gunneridae</taxon>
        <taxon>Pentapetalae</taxon>
        <taxon>rosids</taxon>
        <taxon>fabids</taxon>
        <taxon>Rosales</taxon>
        <taxon>Rosaceae</taxon>
        <taxon>Amygdaloideae</taxon>
        <taxon>Amygdaleae</taxon>
        <taxon>Prunus</taxon>
    </lineage>
</organism>